<name>A0A174FJ58_9BACE</name>
<feature type="chain" id="PRO_5008021728" description="beta-galactosidase" evidence="10">
    <location>
        <begin position="19"/>
        <end position="949"/>
    </location>
</feature>
<feature type="domain" description="Glycoside hydrolase family 2 immunoglobulin-like beta-sandwich" evidence="11">
    <location>
        <begin position="219"/>
        <end position="295"/>
    </location>
</feature>
<dbReference type="PANTHER" id="PTHR46323">
    <property type="entry name" value="BETA-GALACTOSIDASE"/>
    <property type="match status" value="1"/>
</dbReference>
<keyword evidence="6 15" id="KW-0378">Hydrolase</keyword>
<dbReference type="InterPro" id="IPR006102">
    <property type="entry name" value="Ig-like_GH2"/>
</dbReference>
<dbReference type="STRING" id="338188.ERS852397_02133"/>
<dbReference type="PANTHER" id="PTHR46323:SF2">
    <property type="entry name" value="BETA-GALACTOSIDASE"/>
    <property type="match status" value="1"/>
</dbReference>
<keyword evidence="8 15" id="KW-0326">Glycosidase</keyword>
<accession>A0A174FJ58</accession>
<dbReference type="InterPro" id="IPR004199">
    <property type="entry name" value="B-gal_small/dom_5"/>
</dbReference>
<dbReference type="InterPro" id="IPR008979">
    <property type="entry name" value="Galactose-bd-like_sf"/>
</dbReference>
<dbReference type="InterPro" id="IPR011013">
    <property type="entry name" value="Gal_mutarotase_sf_dom"/>
</dbReference>
<organism evidence="15 16">
    <name type="scientific">Bacteroides finegoldii</name>
    <dbReference type="NCBI Taxonomy" id="338188"/>
    <lineage>
        <taxon>Bacteria</taxon>
        <taxon>Pseudomonadati</taxon>
        <taxon>Bacteroidota</taxon>
        <taxon>Bacteroidia</taxon>
        <taxon>Bacteroidales</taxon>
        <taxon>Bacteroidaceae</taxon>
        <taxon>Bacteroides</taxon>
    </lineage>
</organism>
<keyword evidence="10" id="KW-0732">Signal</keyword>
<dbReference type="GO" id="GO:0004565">
    <property type="term" value="F:beta-galactosidase activity"/>
    <property type="evidence" value="ECO:0007669"/>
    <property type="project" value="UniProtKB-EC"/>
</dbReference>
<dbReference type="GO" id="GO:0005990">
    <property type="term" value="P:lactose catabolic process"/>
    <property type="evidence" value="ECO:0007669"/>
    <property type="project" value="TreeGrafter"/>
</dbReference>
<dbReference type="AlphaFoldDB" id="A0A174FJ58"/>
<evidence type="ECO:0000256" key="5">
    <source>
        <dbReference type="ARBA" id="ARBA00012756"/>
    </source>
</evidence>
<protein>
    <recommendedName>
        <fullName evidence="5">beta-galactosidase</fullName>
        <ecNumber evidence="5">3.2.1.23</ecNumber>
    </recommendedName>
    <alternativeName>
        <fullName evidence="9">Lactase</fullName>
    </alternativeName>
</protein>
<evidence type="ECO:0000256" key="1">
    <source>
        <dbReference type="ARBA" id="ARBA00001412"/>
    </source>
</evidence>
<dbReference type="GO" id="GO:0030246">
    <property type="term" value="F:carbohydrate binding"/>
    <property type="evidence" value="ECO:0007669"/>
    <property type="project" value="InterPro"/>
</dbReference>
<dbReference type="PRINTS" id="PR00132">
    <property type="entry name" value="GLHYDRLASE2"/>
</dbReference>
<evidence type="ECO:0000259" key="12">
    <source>
        <dbReference type="Pfam" id="PF02836"/>
    </source>
</evidence>
<dbReference type="InterPro" id="IPR006104">
    <property type="entry name" value="Glyco_hydro_2_N"/>
</dbReference>
<dbReference type="SUPFAM" id="SSF49785">
    <property type="entry name" value="Galactose-binding domain-like"/>
    <property type="match status" value="1"/>
</dbReference>
<evidence type="ECO:0000256" key="9">
    <source>
        <dbReference type="ARBA" id="ARBA00032230"/>
    </source>
</evidence>
<dbReference type="InterPro" id="IPR006103">
    <property type="entry name" value="Glyco_hydro_2_cat"/>
</dbReference>
<evidence type="ECO:0000313" key="15">
    <source>
        <dbReference type="EMBL" id="CUO48659.1"/>
    </source>
</evidence>
<evidence type="ECO:0000259" key="14">
    <source>
        <dbReference type="Pfam" id="PF02929"/>
    </source>
</evidence>
<evidence type="ECO:0000256" key="3">
    <source>
        <dbReference type="ARBA" id="ARBA00007401"/>
    </source>
</evidence>
<feature type="domain" description="Beta galactosidase small chain/" evidence="14">
    <location>
        <begin position="683"/>
        <end position="874"/>
    </location>
</feature>
<dbReference type="Proteomes" id="UP000095517">
    <property type="component" value="Unassembled WGS sequence"/>
</dbReference>
<dbReference type="Gene3D" id="3.20.20.80">
    <property type="entry name" value="Glycosidases"/>
    <property type="match status" value="1"/>
</dbReference>
<dbReference type="FunFam" id="2.60.120.260:FF:000166">
    <property type="entry name" value="Beta-galactosidase"/>
    <property type="match status" value="1"/>
</dbReference>
<evidence type="ECO:0000256" key="8">
    <source>
        <dbReference type="ARBA" id="ARBA00023295"/>
    </source>
</evidence>
<dbReference type="Pfam" id="PF02837">
    <property type="entry name" value="Glyco_hydro_2_N"/>
    <property type="match status" value="1"/>
</dbReference>
<dbReference type="InterPro" id="IPR013783">
    <property type="entry name" value="Ig-like_fold"/>
</dbReference>
<sequence>MKKVTTLLSTLALATTLAAQNLPQTERQYLSGHGCDDMVEWDFFCTDGRNSGKWTKIGVPSCWELQGFGTYQYGITFYGKPFPEGVANEKGMYKYEFEVPEKFRGKQVNLVFEASMTDTEVKVNGRKVGSKHQGAFYRFSYNITDFLKYGKKNLLEVTVAKESENASVNLAERRADYWNFGGIFRPVFLEVKPAVNLRHIAIDAKMDGTFRANCYTNISNDGMSIRTQILDKKGKKLAEGTVPVKAGGDWTSLQLNVSNPALWTAETPNLYKAQFSLLDKAGKVLHSETENFGFRTIEVRESDGLYINGVRINVRGVNRHSFRPESGRTLSKAKNIEDVLLMKSMNMNSVRLSHYPADPEFLEACDSLGLYVMDELGGWHGKYDTPTGVRLIEGMIERDVNHPSIIWWSNGNEKGWNTELDGEFHKYDPQKRPVIHPQGNFSGFETMHYRSYGESQNYMRLPEIFMPTEFLHGLYDGGHGAGLYDYWEMMRKHPRCIGGFLWVLADEGVKRVDMDGFIDNQGNFGADGIVGPHHEKEGSYYTIKQLWSPVQIMNTSIDKQFDGKFSVENRYDYLNLNTCRFLWKQVKFPLATDASNAAVQVLKEGEVQGSDVAAHSAGVLDIRTNILADTDALYLTAIDPYGHELWRWTFPVNKLNQQTEQLSPLSSRPTYTETENDLTVKANKRTFIFSKKDGQLKGVSVDNRKISFANGPRFIGARRADRSLDQFYNHDDEKAKEKDRTYSEFPDAAVFTKLDVKEDGGNLVVTANYKLGNLDKAQWTINPSGDLALDYTYNFSGVVDLMGIRFDYPEDQVISKRWLGAGPYRVWQNRIHGTQYDVWENDYNDPIPGETFTYPEFKGYFGNVSWMNIQTKEGTISLTNETPDAYIGVYQPRDGRDRLLYTLPKSGISVLNVIPPVRNKVNSTDLCGPSSQPKWVNGPQTGRVIFRFM</sequence>
<dbReference type="RefSeq" id="WP_055279079.1">
    <property type="nucleotide sequence ID" value="NZ_CABIXA010000010.1"/>
</dbReference>
<keyword evidence="7" id="KW-0106">Calcium</keyword>
<evidence type="ECO:0000256" key="4">
    <source>
        <dbReference type="ARBA" id="ARBA00011245"/>
    </source>
</evidence>
<feature type="signal peptide" evidence="10">
    <location>
        <begin position="1"/>
        <end position="18"/>
    </location>
</feature>
<feature type="domain" description="Glycosyl hydrolases family 2 sugar binding" evidence="13">
    <location>
        <begin position="56"/>
        <end position="193"/>
    </location>
</feature>
<dbReference type="InterPro" id="IPR006101">
    <property type="entry name" value="Glyco_hydro_2"/>
</dbReference>
<dbReference type="SUPFAM" id="SSF51445">
    <property type="entry name" value="(Trans)glycosidases"/>
    <property type="match status" value="1"/>
</dbReference>
<dbReference type="Pfam" id="PF02929">
    <property type="entry name" value="Bgal_small_N"/>
    <property type="match status" value="1"/>
</dbReference>
<dbReference type="InterPro" id="IPR050347">
    <property type="entry name" value="Bact_Beta-galactosidase"/>
</dbReference>
<dbReference type="GO" id="GO:0009341">
    <property type="term" value="C:beta-galactosidase complex"/>
    <property type="evidence" value="ECO:0007669"/>
    <property type="project" value="InterPro"/>
</dbReference>
<dbReference type="Pfam" id="PF00703">
    <property type="entry name" value="Glyco_hydro_2"/>
    <property type="match status" value="1"/>
</dbReference>
<evidence type="ECO:0000259" key="11">
    <source>
        <dbReference type="Pfam" id="PF00703"/>
    </source>
</evidence>
<dbReference type="InterPro" id="IPR014718">
    <property type="entry name" value="GH-type_carb-bd"/>
</dbReference>
<dbReference type="InterPro" id="IPR017853">
    <property type="entry name" value="GH"/>
</dbReference>
<gene>
    <name evidence="15" type="primary">lacZ_8</name>
    <name evidence="15" type="ORF">ERS852397_02133</name>
</gene>
<dbReference type="EMBL" id="CYZH01000010">
    <property type="protein sequence ID" value="CUO48659.1"/>
    <property type="molecule type" value="Genomic_DNA"/>
</dbReference>
<comment type="subunit">
    <text evidence="4">Monomer.</text>
</comment>
<feature type="domain" description="Glycoside hydrolase family 2 catalytic" evidence="12">
    <location>
        <begin position="298"/>
        <end position="527"/>
    </location>
</feature>
<dbReference type="EC" id="3.2.1.23" evidence="5"/>
<dbReference type="SUPFAM" id="SSF74650">
    <property type="entry name" value="Galactose mutarotase-like"/>
    <property type="match status" value="1"/>
</dbReference>
<dbReference type="Pfam" id="PF02836">
    <property type="entry name" value="Glyco_hydro_2_C"/>
    <property type="match status" value="1"/>
</dbReference>
<evidence type="ECO:0000259" key="13">
    <source>
        <dbReference type="Pfam" id="PF02837"/>
    </source>
</evidence>
<comment type="cofactor">
    <cofactor evidence="2">
        <name>Ca(2+)</name>
        <dbReference type="ChEBI" id="CHEBI:29108"/>
    </cofactor>
</comment>
<dbReference type="Gene3D" id="2.70.98.10">
    <property type="match status" value="1"/>
</dbReference>
<dbReference type="FunFam" id="3.20.20.80:FF:000173">
    <property type="entry name" value="Beta-galactosidase"/>
    <property type="match status" value="1"/>
</dbReference>
<reference evidence="15 16" key="1">
    <citation type="submission" date="2015-09" db="EMBL/GenBank/DDBJ databases">
        <authorList>
            <consortium name="Pathogen Informatics"/>
        </authorList>
    </citation>
    <scope>NUCLEOTIDE SEQUENCE [LARGE SCALE GENOMIC DNA]</scope>
    <source>
        <strain evidence="15 16">2789STDY5608840</strain>
    </source>
</reference>
<dbReference type="SUPFAM" id="SSF49303">
    <property type="entry name" value="beta-Galactosidase/glucuronidase domain"/>
    <property type="match status" value="1"/>
</dbReference>
<comment type="similarity">
    <text evidence="3">Belongs to the glycosyl hydrolase 2 family.</text>
</comment>
<evidence type="ECO:0000256" key="10">
    <source>
        <dbReference type="SAM" id="SignalP"/>
    </source>
</evidence>
<dbReference type="Gene3D" id="2.60.40.10">
    <property type="entry name" value="Immunoglobulins"/>
    <property type="match status" value="1"/>
</dbReference>
<comment type="catalytic activity">
    <reaction evidence="1">
        <text>Hydrolysis of terminal non-reducing beta-D-galactose residues in beta-D-galactosides.</text>
        <dbReference type="EC" id="3.2.1.23"/>
    </reaction>
</comment>
<evidence type="ECO:0000256" key="7">
    <source>
        <dbReference type="ARBA" id="ARBA00022837"/>
    </source>
</evidence>
<dbReference type="InterPro" id="IPR036156">
    <property type="entry name" value="Beta-gal/glucu_dom_sf"/>
</dbReference>
<dbReference type="Gene3D" id="2.60.120.260">
    <property type="entry name" value="Galactose-binding domain-like"/>
    <property type="match status" value="1"/>
</dbReference>
<evidence type="ECO:0000313" key="16">
    <source>
        <dbReference type="Proteomes" id="UP000095517"/>
    </source>
</evidence>
<evidence type="ECO:0000256" key="6">
    <source>
        <dbReference type="ARBA" id="ARBA00022801"/>
    </source>
</evidence>
<proteinExistence type="inferred from homology"/>
<evidence type="ECO:0000256" key="2">
    <source>
        <dbReference type="ARBA" id="ARBA00001913"/>
    </source>
</evidence>